<name>A0A0N9HNZ3_9PSEU</name>
<proteinExistence type="predicted"/>
<dbReference type="KEGG" id="kphy:AOZ06_04215"/>
<evidence type="ECO:0000256" key="1">
    <source>
        <dbReference type="SAM" id="MobiDB-lite"/>
    </source>
</evidence>
<organism evidence="2 3">
    <name type="scientific">Kibdelosporangium phytohabitans</name>
    <dbReference type="NCBI Taxonomy" id="860235"/>
    <lineage>
        <taxon>Bacteria</taxon>
        <taxon>Bacillati</taxon>
        <taxon>Actinomycetota</taxon>
        <taxon>Actinomycetes</taxon>
        <taxon>Pseudonocardiales</taxon>
        <taxon>Pseudonocardiaceae</taxon>
        <taxon>Kibdelosporangium</taxon>
    </lineage>
</organism>
<protein>
    <submittedName>
        <fullName evidence="2">Uncharacterized protein</fullName>
    </submittedName>
</protein>
<accession>A0A0N9HNZ3</accession>
<gene>
    <name evidence="2" type="ORF">AOZ06_04215</name>
</gene>
<evidence type="ECO:0000313" key="3">
    <source>
        <dbReference type="Proteomes" id="UP000063699"/>
    </source>
</evidence>
<reference evidence="2 3" key="1">
    <citation type="submission" date="2015-07" db="EMBL/GenBank/DDBJ databases">
        <title>Genome sequencing of Kibdelosporangium phytohabitans.</title>
        <authorList>
            <person name="Qin S."/>
            <person name="Xing K."/>
        </authorList>
    </citation>
    <scope>NUCLEOTIDE SEQUENCE [LARGE SCALE GENOMIC DNA]</scope>
    <source>
        <strain evidence="2 3">KLBMP1111</strain>
    </source>
</reference>
<evidence type="ECO:0000313" key="2">
    <source>
        <dbReference type="EMBL" id="ALG06238.1"/>
    </source>
</evidence>
<dbReference type="AlphaFoldDB" id="A0A0N9HNZ3"/>
<dbReference type="Proteomes" id="UP000063699">
    <property type="component" value="Chromosome"/>
</dbReference>
<keyword evidence="3" id="KW-1185">Reference proteome</keyword>
<dbReference type="EMBL" id="CP012752">
    <property type="protein sequence ID" value="ALG06238.1"/>
    <property type="molecule type" value="Genomic_DNA"/>
</dbReference>
<sequence length="62" mass="5873">MAVCGVYSEPGMALWVGLSAGDVDDAVLDAADDQGGRGQPAQVGGAGAGVEDGGELVLGALG</sequence>
<feature type="region of interest" description="Disordered" evidence="1">
    <location>
        <begin position="31"/>
        <end position="52"/>
    </location>
</feature>